<protein>
    <submittedName>
        <fullName evidence="2">Uncharacterized protein</fullName>
    </submittedName>
</protein>
<dbReference type="PIRSF" id="PIRSF005715">
    <property type="entry name" value="VPS45_Sec1"/>
    <property type="match status" value="1"/>
</dbReference>
<proteinExistence type="inferred from homology"/>
<evidence type="ECO:0000256" key="1">
    <source>
        <dbReference type="ARBA" id="ARBA00009884"/>
    </source>
</evidence>
<dbReference type="Pfam" id="PF00995">
    <property type="entry name" value="Sec1"/>
    <property type="match status" value="1"/>
</dbReference>
<dbReference type="EnsemblMetazoa" id="XM_003383915.3">
    <property type="protein sequence ID" value="XP_003383963.1"/>
    <property type="gene ID" value="LOC100641711"/>
</dbReference>
<dbReference type="SUPFAM" id="SSF56815">
    <property type="entry name" value="Sec1/munc18-like (SM) proteins"/>
    <property type="match status" value="1"/>
</dbReference>
<dbReference type="GO" id="GO:0016192">
    <property type="term" value="P:vesicle-mediated transport"/>
    <property type="evidence" value="ECO:0007669"/>
    <property type="project" value="InterPro"/>
</dbReference>
<dbReference type="InterPro" id="IPR043127">
    <property type="entry name" value="Sec-1-like_dom3a"/>
</dbReference>
<dbReference type="Gene3D" id="1.25.40.850">
    <property type="match status" value="1"/>
</dbReference>
<dbReference type="Proteomes" id="UP000007879">
    <property type="component" value="Unassembled WGS sequence"/>
</dbReference>
<evidence type="ECO:0000313" key="3">
    <source>
        <dbReference type="Proteomes" id="UP000007879"/>
    </source>
</evidence>
<dbReference type="InterPro" id="IPR043155">
    <property type="entry name" value="VPS33_dom3b"/>
</dbReference>
<accession>A0A1X7VLF7</accession>
<evidence type="ECO:0000313" key="2">
    <source>
        <dbReference type="EnsemblMetazoa" id="Aqu2.1.40729_001"/>
    </source>
</evidence>
<dbReference type="Gene3D" id="3.90.830.10">
    <property type="entry name" value="Syntaxin Binding Protein 1, Chain A, domain 2"/>
    <property type="match status" value="1"/>
</dbReference>
<dbReference type="Gene3D" id="3.40.50.1910">
    <property type="match status" value="1"/>
</dbReference>
<sequence>MATHIEEEAKEEADFASQVPRISEVCDEARKEFQNFFTSSPPGPKDLVIQSKELMTLLEHVAPMKTLRSLEVEHIYLLEPIMKTGGPLRYYLTRPEIAPMQHIVNHIKSDLNEKEQRMYHILFIPRVLALCEYILEREGVIGYVKRYSWNLNLIPLDDHLLSLEHPKTARALLLEGNYSILHLVASSLIDLEEKFGTIPTLHGKGNFSKKVMDMFIRMKKIKGLTEFQHPQKGLGVSEVILFDRSCDWITPLCSQLTYEGMLDDVFGIQSGFVEFSKEASGKGVPVKVLLNENDPVFSLIRSMHFSGVSEVLVTVSKELQRDYSHGRDKNKTIQEMKEFVKNLPQLRTKHDSLSTHLKASENIIRKKKEGDFQRQLSTEWTLLEGSNKVTAYDHIEESIEGQSNIYSSLQLLCLASVTADGIKEKYFHPFKSSFLHSYGHKHLVTFYHLQQVGLLKSKAKDDIISSKSLLKDDMAPFFQLQRLLKLVPKKPEDFNLKEPTDASYVFGGAYIPLSVSAIGSVVSTGGWSHIEGVVKNWEGSSFTHHQFKSVRNEQGRRRVILVYFVGGVTYSEVNTLRFMEQKLNVYFIIATTDIVNWKRLFDSFMEFEVT</sequence>
<comment type="similarity">
    <text evidence="1">Belongs to the STXBP/unc-18/SEC1 family.</text>
</comment>
<dbReference type="OMA" id="NWIGITR"/>
<dbReference type="STRING" id="400682.A0A1X7VLF7"/>
<dbReference type="InterPro" id="IPR036045">
    <property type="entry name" value="Sec1-like_sf"/>
</dbReference>
<dbReference type="KEGG" id="aqu:100641711"/>
<keyword evidence="3" id="KW-1185">Reference proteome</keyword>
<dbReference type="InterPro" id="IPR043154">
    <property type="entry name" value="Sec-1-like_dom1"/>
</dbReference>
<name>A0A1X7VLF7_AMPQE</name>
<dbReference type="OrthoDB" id="10262528at2759"/>
<dbReference type="InParanoid" id="A0A1X7VLF7"/>
<dbReference type="eggNOG" id="KOG1302">
    <property type="taxonomic scope" value="Eukaryota"/>
</dbReference>
<gene>
    <name evidence="2" type="primary">100641711</name>
</gene>
<dbReference type="InterPro" id="IPR001619">
    <property type="entry name" value="Sec1-like"/>
</dbReference>
<reference evidence="2" key="2">
    <citation type="submission" date="2017-05" db="UniProtKB">
        <authorList>
            <consortium name="EnsemblMetazoa"/>
        </authorList>
    </citation>
    <scope>IDENTIFICATION</scope>
</reference>
<dbReference type="EnsemblMetazoa" id="Aqu2.1.40729_001">
    <property type="protein sequence ID" value="Aqu2.1.40729_001"/>
    <property type="gene ID" value="Aqu2.1.40729"/>
</dbReference>
<organism evidence="2">
    <name type="scientific">Amphimedon queenslandica</name>
    <name type="common">Sponge</name>
    <dbReference type="NCBI Taxonomy" id="400682"/>
    <lineage>
        <taxon>Eukaryota</taxon>
        <taxon>Metazoa</taxon>
        <taxon>Porifera</taxon>
        <taxon>Demospongiae</taxon>
        <taxon>Heteroscleromorpha</taxon>
        <taxon>Haplosclerida</taxon>
        <taxon>Niphatidae</taxon>
        <taxon>Amphimedon</taxon>
    </lineage>
</organism>
<dbReference type="PANTHER" id="PTHR11679">
    <property type="entry name" value="VESICLE PROTEIN SORTING-ASSOCIATED"/>
    <property type="match status" value="1"/>
</dbReference>
<dbReference type="InterPro" id="IPR027482">
    <property type="entry name" value="Sec1-like_dom2"/>
</dbReference>
<dbReference type="Gene3D" id="3.40.50.2060">
    <property type="match status" value="1"/>
</dbReference>
<dbReference type="AlphaFoldDB" id="A0A1X7VLF7"/>
<reference evidence="3" key="1">
    <citation type="journal article" date="2010" name="Nature">
        <title>The Amphimedon queenslandica genome and the evolution of animal complexity.</title>
        <authorList>
            <person name="Srivastava M."/>
            <person name="Simakov O."/>
            <person name="Chapman J."/>
            <person name="Fahey B."/>
            <person name="Gauthier M.E."/>
            <person name="Mitros T."/>
            <person name="Richards G.S."/>
            <person name="Conaco C."/>
            <person name="Dacre M."/>
            <person name="Hellsten U."/>
            <person name="Larroux C."/>
            <person name="Putnam N.H."/>
            <person name="Stanke M."/>
            <person name="Adamska M."/>
            <person name="Darling A."/>
            <person name="Degnan S.M."/>
            <person name="Oakley T.H."/>
            <person name="Plachetzki D.C."/>
            <person name="Zhai Y."/>
            <person name="Adamski M."/>
            <person name="Calcino A."/>
            <person name="Cummins S.F."/>
            <person name="Goodstein D.M."/>
            <person name="Harris C."/>
            <person name="Jackson D.J."/>
            <person name="Leys S.P."/>
            <person name="Shu S."/>
            <person name="Woodcroft B.J."/>
            <person name="Vervoort M."/>
            <person name="Kosik K.S."/>
            <person name="Manning G."/>
            <person name="Degnan B.M."/>
            <person name="Rokhsar D.S."/>
        </authorList>
    </citation>
    <scope>NUCLEOTIDE SEQUENCE [LARGE SCALE GENOMIC DNA]</scope>
</reference>